<dbReference type="Pfam" id="PF00005">
    <property type="entry name" value="ABC_tran"/>
    <property type="match status" value="1"/>
</dbReference>
<name>A0A0R3KYN6_9BRAD</name>
<dbReference type="InterPro" id="IPR027417">
    <property type="entry name" value="P-loop_NTPase"/>
</dbReference>
<dbReference type="STRING" id="280332.CQ12_35915"/>
<protein>
    <submittedName>
        <fullName evidence="7">Sugar ABC transporter ATP-binding protein</fullName>
    </submittedName>
</protein>
<gene>
    <name evidence="7" type="ORF">CQ12_35915</name>
</gene>
<dbReference type="InterPro" id="IPR003439">
    <property type="entry name" value="ABC_transporter-like_ATP-bd"/>
</dbReference>
<sequence length="246" mass="26898">MASIILRDVCLDYPLYGAYDFSLKRRLLGRLAGASTPTPTIRAIDNISIEASAGARIGLAGPNGSGKSTLLRLIAGVYPASSGHVGITGNIVPLLGLNAGVNMDFVAAENISLLLRISGRKPTPAMIDEIWAFTELEERMQRLPLRMFSSGMLMRVLFATATAFPADILLLDEWLSVVDENFSAKAEQRLLKLVSQAAIVIIASHDHDLLRRTCTSIVHLDRGRIVNTVYPEIHSAYPFELREKRA</sequence>
<evidence type="ECO:0000256" key="1">
    <source>
        <dbReference type="ARBA" id="ARBA00005417"/>
    </source>
</evidence>
<evidence type="ECO:0000256" key="2">
    <source>
        <dbReference type="ARBA" id="ARBA00022448"/>
    </source>
</evidence>
<comment type="function">
    <text evidence="5">Involved in beta-(1--&gt;2)glucan export. Transmembrane domains (TMD) form a pore in the inner membrane and the ATP-binding domain (NBD) is responsible for energy generation.</text>
</comment>
<proteinExistence type="inferred from homology"/>
<dbReference type="PANTHER" id="PTHR46743:SF2">
    <property type="entry name" value="TEICHOIC ACIDS EXPORT ATP-BINDING PROTEIN TAGH"/>
    <property type="match status" value="1"/>
</dbReference>
<dbReference type="Gene3D" id="3.40.50.300">
    <property type="entry name" value="P-loop containing nucleotide triphosphate hydrolases"/>
    <property type="match status" value="1"/>
</dbReference>
<feature type="domain" description="ABC transporter" evidence="6">
    <location>
        <begin position="23"/>
        <end position="246"/>
    </location>
</feature>
<dbReference type="AlphaFoldDB" id="A0A0R3KYN6"/>
<comment type="similarity">
    <text evidence="1">Belongs to the ABC transporter superfamily.</text>
</comment>
<comment type="caution">
    <text evidence="7">The sequence shown here is derived from an EMBL/GenBank/DDBJ whole genome shotgun (WGS) entry which is preliminary data.</text>
</comment>
<reference evidence="7 8" key="1">
    <citation type="submission" date="2014-03" db="EMBL/GenBank/DDBJ databases">
        <title>Bradyrhizobium valentinum sp. nov., isolated from effective nodules of Lupinus mariae-josephae, a lupine endemic of basic-lime soils in Eastern Spain.</title>
        <authorList>
            <person name="Duran D."/>
            <person name="Rey L."/>
            <person name="Navarro A."/>
            <person name="Busquets A."/>
            <person name="Imperial J."/>
            <person name="Ruiz-Argueso T."/>
        </authorList>
    </citation>
    <scope>NUCLEOTIDE SEQUENCE [LARGE SCALE GENOMIC DNA]</scope>
    <source>
        <strain evidence="7 8">PAC68</strain>
    </source>
</reference>
<organism evidence="7 8">
    <name type="scientific">Bradyrhizobium jicamae</name>
    <dbReference type="NCBI Taxonomy" id="280332"/>
    <lineage>
        <taxon>Bacteria</taxon>
        <taxon>Pseudomonadati</taxon>
        <taxon>Pseudomonadota</taxon>
        <taxon>Alphaproteobacteria</taxon>
        <taxon>Hyphomicrobiales</taxon>
        <taxon>Nitrobacteraceae</taxon>
        <taxon>Bradyrhizobium</taxon>
    </lineage>
</organism>
<dbReference type="InterPro" id="IPR003593">
    <property type="entry name" value="AAA+_ATPase"/>
</dbReference>
<dbReference type="GO" id="GO:0016887">
    <property type="term" value="F:ATP hydrolysis activity"/>
    <property type="evidence" value="ECO:0007669"/>
    <property type="project" value="InterPro"/>
</dbReference>
<dbReference type="Proteomes" id="UP000050863">
    <property type="component" value="Unassembled WGS sequence"/>
</dbReference>
<dbReference type="GO" id="GO:0140359">
    <property type="term" value="F:ABC-type transporter activity"/>
    <property type="evidence" value="ECO:0007669"/>
    <property type="project" value="InterPro"/>
</dbReference>
<dbReference type="InterPro" id="IPR015860">
    <property type="entry name" value="ABC_transpr_TagH-like"/>
</dbReference>
<dbReference type="SUPFAM" id="SSF52540">
    <property type="entry name" value="P-loop containing nucleoside triphosphate hydrolases"/>
    <property type="match status" value="1"/>
</dbReference>
<dbReference type="RefSeq" id="WP_057838658.1">
    <property type="nucleotide sequence ID" value="NZ_LLXZ01000169.1"/>
</dbReference>
<evidence type="ECO:0000259" key="6">
    <source>
        <dbReference type="PROSITE" id="PS50893"/>
    </source>
</evidence>
<evidence type="ECO:0000313" key="7">
    <source>
        <dbReference type="EMBL" id="KRR00610.1"/>
    </source>
</evidence>
<evidence type="ECO:0000256" key="4">
    <source>
        <dbReference type="ARBA" id="ARBA00022840"/>
    </source>
</evidence>
<dbReference type="GO" id="GO:0005524">
    <property type="term" value="F:ATP binding"/>
    <property type="evidence" value="ECO:0007669"/>
    <property type="project" value="UniProtKB-KW"/>
</dbReference>
<keyword evidence="2" id="KW-0813">Transport</keyword>
<keyword evidence="4 7" id="KW-0067">ATP-binding</keyword>
<keyword evidence="8" id="KW-1185">Reference proteome</keyword>
<dbReference type="PROSITE" id="PS50893">
    <property type="entry name" value="ABC_TRANSPORTER_2"/>
    <property type="match status" value="1"/>
</dbReference>
<dbReference type="InterPro" id="IPR017871">
    <property type="entry name" value="ABC_transporter-like_CS"/>
</dbReference>
<dbReference type="OrthoDB" id="9778870at2"/>
<accession>A0A0R3KYN6</accession>
<dbReference type="GO" id="GO:0016020">
    <property type="term" value="C:membrane"/>
    <property type="evidence" value="ECO:0007669"/>
    <property type="project" value="InterPro"/>
</dbReference>
<dbReference type="EMBL" id="LLXZ01000169">
    <property type="protein sequence ID" value="KRR00610.1"/>
    <property type="molecule type" value="Genomic_DNA"/>
</dbReference>
<dbReference type="PROSITE" id="PS00211">
    <property type="entry name" value="ABC_TRANSPORTER_1"/>
    <property type="match status" value="1"/>
</dbReference>
<dbReference type="SMART" id="SM00382">
    <property type="entry name" value="AAA"/>
    <property type="match status" value="1"/>
</dbReference>
<keyword evidence="3" id="KW-0547">Nucleotide-binding</keyword>
<evidence type="ECO:0000313" key="8">
    <source>
        <dbReference type="Proteomes" id="UP000050863"/>
    </source>
</evidence>
<evidence type="ECO:0000256" key="5">
    <source>
        <dbReference type="ARBA" id="ARBA00024722"/>
    </source>
</evidence>
<dbReference type="InterPro" id="IPR050683">
    <property type="entry name" value="Bact_Polysacc_Export_ATP-bd"/>
</dbReference>
<evidence type="ECO:0000256" key="3">
    <source>
        <dbReference type="ARBA" id="ARBA00022741"/>
    </source>
</evidence>
<dbReference type="CDD" id="cd03220">
    <property type="entry name" value="ABC_KpsT_Wzt"/>
    <property type="match status" value="1"/>
</dbReference>
<dbReference type="PANTHER" id="PTHR46743">
    <property type="entry name" value="TEICHOIC ACIDS EXPORT ATP-BINDING PROTEIN TAGH"/>
    <property type="match status" value="1"/>
</dbReference>